<organism evidence="2 3">
    <name type="scientific">Sphaerobolus stellatus (strain SS14)</name>
    <dbReference type="NCBI Taxonomy" id="990650"/>
    <lineage>
        <taxon>Eukaryota</taxon>
        <taxon>Fungi</taxon>
        <taxon>Dikarya</taxon>
        <taxon>Basidiomycota</taxon>
        <taxon>Agaricomycotina</taxon>
        <taxon>Agaricomycetes</taxon>
        <taxon>Phallomycetidae</taxon>
        <taxon>Geastrales</taxon>
        <taxon>Sphaerobolaceae</taxon>
        <taxon>Sphaerobolus</taxon>
    </lineage>
</organism>
<feature type="non-terminal residue" evidence="2">
    <location>
        <position position="293"/>
    </location>
</feature>
<dbReference type="InterPro" id="IPR054289">
    <property type="entry name" value="DUF7025"/>
</dbReference>
<dbReference type="Pfam" id="PF22942">
    <property type="entry name" value="DUF7025"/>
    <property type="match status" value="1"/>
</dbReference>
<protein>
    <recommendedName>
        <fullName evidence="1">DUF7025 domain-containing protein</fullName>
    </recommendedName>
</protein>
<dbReference type="PANTHER" id="PTHR46411">
    <property type="entry name" value="FAMILY ATPASE, PUTATIVE-RELATED"/>
    <property type="match status" value="1"/>
</dbReference>
<name>A0A0C9TKH7_SPHS4</name>
<gene>
    <name evidence="2" type="ORF">M422DRAFT_72733</name>
</gene>
<dbReference type="AlphaFoldDB" id="A0A0C9TKH7"/>
<keyword evidence="3" id="KW-1185">Reference proteome</keyword>
<dbReference type="Proteomes" id="UP000054279">
    <property type="component" value="Unassembled WGS sequence"/>
</dbReference>
<accession>A0A0C9TKH7</accession>
<proteinExistence type="predicted"/>
<evidence type="ECO:0000259" key="1">
    <source>
        <dbReference type="Pfam" id="PF22942"/>
    </source>
</evidence>
<dbReference type="PANTHER" id="PTHR46411:SF2">
    <property type="entry name" value="AAA+ ATPASE DOMAIN-CONTAINING PROTEIN"/>
    <property type="match status" value="1"/>
</dbReference>
<dbReference type="HOGENOM" id="CLU_951763_0_0_1"/>
<evidence type="ECO:0000313" key="3">
    <source>
        <dbReference type="Proteomes" id="UP000054279"/>
    </source>
</evidence>
<dbReference type="EMBL" id="KN838357">
    <property type="protein sequence ID" value="KIJ22354.1"/>
    <property type="molecule type" value="Genomic_DNA"/>
</dbReference>
<dbReference type="OrthoDB" id="10042665at2759"/>
<reference evidence="2 3" key="1">
    <citation type="submission" date="2014-06" db="EMBL/GenBank/DDBJ databases">
        <title>Evolutionary Origins and Diversification of the Mycorrhizal Mutualists.</title>
        <authorList>
            <consortium name="DOE Joint Genome Institute"/>
            <consortium name="Mycorrhizal Genomics Consortium"/>
            <person name="Kohler A."/>
            <person name="Kuo A."/>
            <person name="Nagy L.G."/>
            <person name="Floudas D."/>
            <person name="Copeland A."/>
            <person name="Barry K.W."/>
            <person name="Cichocki N."/>
            <person name="Veneault-Fourrey C."/>
            <person name="LaButti K."/>
            <person name="Lindquist E.A."/>
            <person name="Lipzen A."/>
            <person name="Lundell T."/>
            <person name="Morin E."/>
            <person name="Murat C."/>
            <person name="Riley R."/>
            <person name="Ohm R."/>
            <person name="Sun H."/>
            <person name="Tunlid A."/>
            <person name="Henrissat B."/>
            <person name="Grigoriev I.V."/>
            <person name="Hibbett D.S."/>
            <person name="Martin F."/>
        </authorList>
    </citation>
    <scope>NUCLEOTIDE SEQUENCE [LARGE SCALE GENOMIC DNA]</scope>
    <source>
        <strain evidence="2 3">SS14</strain>
    </source>
</reference>
<sequence length="293" mass="33432">MKEQLARAAGLTDGFFELMSEEVLLQDLASIHGQLEQFISCMEKEFEPLRQELDTYLSHGQINFELLPLIVTKGMKLVFVDEETDDMLAVQVEEVRIDYDNYNGDSIQVEPVNFVVSASHYSWQGEGYTRIYKTRSIMFFNGTMPISDVPWKVLSPEVEKELTERGRIYCQYSGVFHVYNNGPNGGKGRAIVDIEKLANGTATELMDPYDAMPPPPPRRYRNSGWGDYSGAPPPDVQMKFEVKKILSDEELCLLPPTVTGFMLKDKRWVSMRVTALSPVKFDERIWDHLVLDA</sequence>
<evidence type="ECO:0000313" key="2">
    <source>
        <dbReference type="EMBL" id="KIJ22354.1"/>
    </source>
</evidence>
<feature type="domain" description="DUF7025" evidence="1">
    <location>
        <begin position="53"/>
        <end position="150"/>
    </location>
</feature>